<sequence>MFFCLSVLFALAGSAFLGKPVRDARSAEWDE</sequence>
<dbReference type="AlphaFoldDB" id="A0A1N6L8R4"/>
<organism evidence="1 2">
    <name type="scientific">Paraburkholderia phenazinium</name>
    <dbReference type="NCBI Taxonomy" id="60549"/>
    <lineage>
        <taxon>Bacteria</taxon>
        <taxon>Pseudomonadati</taxon>
        <taxon>Pseudomonadota</taxon>
        <taxon>Betaproteobacteria</taxon>
        <taxon>Burkholderiales</taxon>
        <taxon>Burkholderiaceae</taxon>
        <taxon>Paraburkholderia</taxon>
    </lineage>
</organism>
<keyword evidence="2" id="KW-1185">Reference proteome</keyword>
<proteinExistence type="predicted"/>
<reference evidence="1 2" key="1">
    <citation type="submission" date="2016-11" db="EMBL/GenBank/DDBJ databases">
        <authorList>
            <person name="Jaros S."/>
            <person name="Januszkiewicz K."/>
            <person name="Wedrychowicz H."/>
        </authorList>
    </citation>
    <scope>NUCLEOTIDE SEQUENCE [LARGE SCALE GENOMIC DNA]</scope>
    <source>
        <strain evidence="1 2">GAS95</strain>
    </source>
</reference>
<name>A0A1N6L8R4_9BURK</name>
<evidence type="ECO:0000313" key="1">
    <source>
        <dbReference type="EMBL" id="SIO65125.1"/>
    </source>
</evidence>
<accession>A0A1N6L8R4</accession>
<protein>
    <submittedName>
        <fullName evidence="1">Uncharacterized protein</fullName>
    </submittedName>
</protein>
<gene>
    <name evidence="1" type="ORF">SAMN05444165_6691</name>
</gene>
<dbReference type="EMBL" id="FSRU01000002">
    <property type="protein sequence ID" value="SIO65125.1"/>
    <property type="molecule type" value="Genomic_DNA"/>
</dbReference>
<dbReference type="Proteomes" id="UP000185151">
    <property type="component" value="Unassembled WGS sequence"/>
</dbReference>
<evidence type="ECO:0000313" key="2">
    <source>
        <dbReference type="Proteomes" id="UP000185151"/>
    </source>
</evidence>